<feature type="coiled-coil region" evidence="1">
    <location>
        <begin position="200"/>
        <end position="230"/>
    </location>
</feature>
<sequence>MSDSCSGAEECAVNKKNEQNVSTELNTSVSSESQKDDADSFEERSSSEDWTIIEKKESTSNSISDFNIEKELEGPNETVVCEEACDTKESIKVEIEHVEQGEEAGEKELESDDVSIISDESEIDQIPYEEGRVERIEWQVNRRNSVEEIVARIDDSNDANISVHALLICSVVALILGVLIAGHIVDFHNEKASYAMIPEMEAKIKKLNGIEEKLRELKEVKVAIEQIKISMPEMQLLQKKFDDNIRYDNGKIVDNPRGDIKKYVGKPDNWIWNDLANNFAHNKLEILKATYQNFCSNVNQLNSSVWFFENCKTPKILSDISLFKNNLKEAFDKTQQRKNPDKLMFVNIEKKINAISDSLLSDFSIMFSRFSLKIDEKFSKFSKKLQKRLCDLSNHGESDDEFLNIVVNTEYILNHCKDKDNGSFERYSKFNSTLKEKRKVESSETPKIVATEKLLFEHQNENNDKNSREIPAYEKDNDEDLTINESVNRRGEVKYDNNWKNDDHYSKNKYSQNNDKYNNKVDANNRRKNSEMSNDSNNSSKNYKKNSYKSKYEKKQNGTEDKQESSTEKNIQGPERDYKTNEYRMWTDIVYDENLNLNMYRVDHERNNFERRKDYESDSKFYEPNNIYHPEFDQTFEKYLKNDYYYKQENKKDRVLDKNYKNYKNSKDNIDSKYFENVDEEGDERSEKNNNKKRYKQYETEFPKQENFKESKYTKYQSGPLTTKGTNQISGDWQMQRGESREKLRNPDWYFVRADSRRKNRFQPASFPRPKLEREEEENKKNKYPQRPPRYYVDDGYVLYDHTPQEPNEEKIRRHWRRY</sequence>
<proteinExistence type="predicted"/>
<keyword evidence="1" id="KW-0175">Coiled coil</keyword>
<evidence type="ECO:0000313" key="4">
    <source>
        <dbReference type="EMBL" id="KAL3385026.1"/>
    </source>
</evidence>
<evidence type="ECO:0000313" key="5">
    <source>
        <dbReference type="Proteomes" id="UP001627154"/>
    </source>
</evidence>
<feature type="compositionally biased region" description="Polar residues" evidence="2">
    <location>
        <begin position="19"/>
        <end position="32"/>
    </location>
</feature>
<protein>
    <submittedName>
        <fullName evidence="4">Uncharacterized protein</fullName>
    </submittedName>
</protein>
<evidence type="ECO:0000256" key="3">
    <source>
        <dbReference type="SAM" id="Phobius"/>
    </source>
</evidence>
<keyword evidence="3" id="KW-0472">Membrane</keyword>
<comment type="caution">
    <text evidence="4">The sequence shown here is derived from an EMBL/GenBank/DDBJ whole genome shotgun (WGS) entry which is preliminary data.</text>
</comment>
<feature type="region of interest" description="Disordered" evidence="2">
    <location>
        <begin position="761"/>
        <end position="793"/>
    </location>
</feature>
<feature type="region of interest" description="Disordered" evidence="2">
    <location>
        <begin position="1"/>
        <end position="60"/>
    </location>
</feature>
<dbReference type="Proteomes" id="UP001627154">
    <property type="component" value="Unassembled WGS sequence"/>
</dbReference>
<accession>A0ABD2VWC3</accession>
<organism evidence="4 5">
    <name type="scientific">Trichogramma kaykai</name>
    <dbReference type="NCBI Taxonomy" id="54128"/>
    <lineage>
        <taxon>Eukaryota</taxon>
        <taxon>Metazoa</taxon>
        <taxon>Ecdysozoa</taxon>
        <taxon>Arthropoda</taxon>
        <taxon>Hexapoda</taxon>
        <taxon>Insecta</taxon>
        <taxon>Pterygota</taxon>
        <taxon>Neoptera</taxon>
        <taxon>Endopterygota</taxon>
        <taxon>Hymenoptera</taxon>
        <taxon>Apocrita</taxon>
        <taxon>Proctotrupomorpha</taxon>
        <taxon>Chalcidoidea</taxon>
        <taxon>Trichogrammatidae</taxon>
        <taxon>Trichogramma</taxon>
    </lineage>
</organism>
<feature type="compositionally biased region" description="Basic and acidic residues" evidence="2">
    <location>
        <begin position="517"/>
        <end position="530"/>
    </location>
</feature>
<feature type="compositionally biased region" description="Low complexity" evidence="2">
    <location>
        <begin position="531"/>
        <end position="541"/>
    </location>
</feature>
<feature type="region of interest" description="Disordered" evidence="2">
    <location>
        <begin position="455"/>
        <end position="576"/>
    </location>
</feature>
<evidence type="ECO:0000256" key="1">
    <source>
        <dbReference type="SAM" id="Coils"/>
    </source>
</evidence>
<dbReference type="AlphaFoldDB" id="A0ABD2VWC3"/>
<gene>
    <name evidence="4" type="ORF">TKK_019416</name>
</gene>
<feature type="compositionally biased region" description="Basic and acidic residues" evidence="2">
    <location>
        <begin position="455"/>
        <end position="475"/>
    </location>
</feature>
<reference evidence="4 5" key="1">
    <citation type="journal article" date="2024" name="bioRxiv">
        <title>A reference genome for Trichogramma kaykai: A tiny desert-dwelling parasitoid wasp with competing sex-ratio distorters.</title>
        <authorList>
            <person name="Culotta J."/>
            <person name="Lindsey A.R."/>
        </authorList>
    </citation>
    <scope>NUCLEOTIDE SEQUENCE [LARGE SCALE GENOMIC DNA]</scope>
    <source>
        <strain evidence="4 5">KSX58</strain>
    </source>
</reference>
<feature type="compositionally biased region" description="Basic and acidic residues" evidence="2">
    <location>
        <begin position="685"/>
        <end position="713"/>
    </location>
</feature>
<name>A0ABD2VWC3_9HYME</name>
<feature type="compositionally biased region" description="Polar residues" evidence="2">
    <location>
        <begin position="714"/>
        <end position="733"/>
    </location>
</feature>
<feature type="compositionally biased region" description="Basic and acidic residues" evidence="2">
    <location>
        <begin position="33"/>
        <end position="58"/>
    </location>
</feature>
<keyword evidence="5" id="KW-1185">Reference proteome</keyword>
<feature type="transmembrane region" description="Helical" evidence="3">
    <location>
        <begin position="161"/>
        <end position="185"/>
    </location>
</feature>
<keyword evidence="3" id="KW-0812">Transmembrane</keyword>
<feature type="compositionally biased region" description="Basic and acidic residues" evidence="2">
    <location>
        <begin position="487"/>
        <end position="506"/>
    </location>
</feature>
<feature type="compositionally biased region" description="Basic and acidic residues" evidence="2">
    <location>
        <begin position="550"/>
        <end position="567"/>
    </location>
</feature>
<evidence type="ECO:0000256" key="2">
    <source>
        <dbReference type="SAM" id="MobiDB-lite"/>
    </source>
</evidence>
<feature type="region of interest" description="Disordered" evidence="2">
    <location>
        <begin position="800"/>
        <end position="819"/>
    </location>
</feature>
<dbReference type="EMBL" id="JBJJXI010000166">
    <property type="protein sequence ID" value="KAL3385026.1"/>
    <property type="molecule type" value="Genomic_DNA"/>
</dbReference>
<feature type="compositionally biased region" description="Basic and acidic residues" evidence="2">
    <location>
        <begin position="770"/>
        <end position="781"/>
    </location>
</feature>
<keyword evidence="3" id="KW-1133">Transmembrane helix</keyword>
<feature type="region of interest" description="Disordered" evidence="2">
    <location>
        <begin position="674"/>
        <end position="740"/>
    </location>
</feature>